<name>A0ACC4CL67_POPAL</name>
<gene>
    <name evidence="1" type="ORF">D5086_006596</name>
</gene>
<dbReference type="Proteomes" id="UP000309997">
    <property type="component" value="Unassembled WGS sequence"/>
</dbReference>
<keyword evidence="2" id="KW-1185">Reference proteome</keyword>
<comment type="caution">
    <text evidence="1">The sequence shown here is derived from an EMBL/GenBank/DDBJ whole genome shotgun (WGS) entry which is preliminary data.</text>
</comment>
<evidence type="ECO:0000313" key="1">
    <source>
        <dbReference type="EMBL" id="KAL3598678.1"/>
    </source>
</evidence>
<accession>A0ACC4CL67</accession>
<dbReference type="EMBL" id="RCHU02000003">
    <property type="protein sequence ID" value="KAL3598678.1"/>
    <property type="molecule type" value="Genomic_DNA"/>
</dbReference>
<sequence>MEIEEGQAQVIQKFVKKLQLLRPPPLSPTSSLKPLLTRLFSLFPRFYLSLISSSFKELRILFILIYFAYLVMEPGVITKVLSYNKLQEELEVSNVRELEDFLINDCMYTGIVKGKLNQLGRCFEVQFAAERDLMHGQLWSMIDTLGNWLATSDNVLSLIEEKIDCASKMCQLNMDHQQELHGRIDEGKKNIHFKVDPCGIGEPTMKKYVMRRDSSAVILVTLNLELNHSTSRTFVSWNMVMVLTFLVDQWNMKRISCDPRGGGHHPVTGEEDRCTLDVSPGERRQYWKFERFTQNSRISMMPPVVGHWDFATQQYNSLFSLVLVVVIYLTLGSWLSSIDGLKFEKPDMSALKYSHFVCGNLTANQQ</sequence>
<reference evidence="1 2" key="1">
    <citation type="journal article" date="2024" name="Plant Biotechnol. J.">
        <title>Genome and CRISPR/Cas9 system of a widespread forest tree (Populus alba) in the world.</title>
        <authorList>
            <person name="Liu Y.J."/>
            <person name="Jiang P.F."/>
            <person name="Han X.M."/>
            <person name="Li X.Y."/>
            <person name="Wang H.M."/>
            <person name="Wang Y.J."/>
            <person name="Wang X.X."/>
            <person name="Zeng Q.Y."/>
        </authorList>
    </citation>
    <scope>NUCLEOTIDE SEQUENCE [LARGE SCALE GENOMIC DNA]</scope>
    <source>
        <strain evidence="2">cv. PAL-ZL1</strain>
    </source>
</reference>
<evidence type="ECO:0000313" key="2">
    <source>
        <dbReference type="Proteomes" id="UP000309997"/>
    </source>
</evidence>
<organism evidence="1 2">
    <name type="scientific">Populus alba</name>
    <name type="common">White poplar</name>
    <dbReference type="NCBI Taxonomy" id="43335"/>
    <lineage>
        <taxon>Eukaryota</taxon>
        <taxon>Viridiplantae</taxon>
        <taxon>Streptophyta</taxon>
        <taxon>Embryophyta</taxon>
        <taxon>Tracheophyta</taxon>
        <taxon>Spermatophyta</taxon>
        <taxon>Magnoliopsida</taxon>
        <taxon>eudicotyledons</taxon>
        <taxon>Gunneridae</taxon>
        <taxon>Pentapetalae</taxon>
        <taxon>rosids</taxon>
        <taxon>fabids</taxon>
        <taxon>Malpighiales</taxon>
        <taxon>Salicaceae</taxon>
        <taxon>Saliceae</taxon>
        <taxon>Populus</taxon>
    </lineage>
</organism>
<protein>
    <submittedName>
        <fullName evidence="1">Uncharacterized protein</fullName>
    </submittedName>
</protein>
<proteinExistence type="predicted"/>